<dbReference type="AlphaFoldDB" id="A0A8G1R684"/>
<reference evidence="2 3" key="1">
    <citation type="submission" date="2018-02" db="EMBL/GenBank/DDBJ databases">
        <title>The genomes of Aspergillus section Nigri reveals drivers in fungal speciation.</title>
        <authorList>
            <consortium name="DOE Joint Genome Institute"/>
            <person name="Vesth T.C."/>
            <person name="Nybo J."/>
            <person name="Theobald S."/>
            <person name="Brandl J."/>
            <person name="Frisvad J.C."/>
            <person name="Nielsen K.F."/>
            <person name="Lyhne E.K."/>
            <person name="Kogle M.E."/>
            <person name="Kuo A."/>
            <person name="Riley R."/>
            <person name="Clum A."/>
            <person name="Nolan M."/>
            <person name="Lipzen A."/>
            <person name="Salamov A."/>
            <person name="Henrissat B."/>
            <person name="Wiebenga A."/>
            <person name="De vries R.P."/>
            <person name="Grigoriev I.V."/>
            <person name="Mortensen U.H."/>
            <person name="Andersen M.R."/>
            <person name="Baker S.E."/>
        </authorList>
    </citation>
    <scope>NUCLEOTIDE SEQUENCE [LARGE SCALE GENOMIC DNA]</scope>
    <source>
        <strain evidence="2 3">CBS 112811</strain>
    </source>
</reference>
<dbReference type="Gene3D" id="3.50.50.60">
    <property type="entry name" value="FAD/NAD(P)-binding domain"/>
    <property type="match status" value="1"/>
</dbReference>
<gene>
    <name evidence="2" type="ORF">BO85DRAFT_436408</name>
</gene>
<dbReference type="PANTHER" id="PTHR40254:SF1">
    <property type="entry name" value="BLR0577 PROTEIN"/>
    <property type="match status" value="1"/>
</dbReference>
<dbReference type="RefSeq" id="XP_025517353.1">
    <property type="nucleotide sequence ID" value="XM_025658574.1"/>
</dbReference>
<evidence type="ECO:0000313" key="2">
    <source>
        <dbReference type="EMBL" id="RAH59431.1"/>
    </source>
</evidence>
<sequence length="802" mass="87803">MGSSLSSVATSSTEDIVIVGAGASGIAVLLRLIEHAKNGKKIPPITVVEKASPPGPGLAYSAACTGTILNMHTDTMGLYYNDPKHFTRWRSELSSGPFPSRSQYGEYLEAMWSGILSQAQQMGLEISLIQDDVLDIDRHDDGSFALTLAGGSHLSAHSVVLALGNFTSTLNTHLLDQPGFFPSPWPTSQLQSIPADAPVLIIGSRLSAVDAALYLSKNGHTGPMTFMSRSGRLAKVQGEPEPFPRRYTLHTLARELESNPAEGLVKLTTTLMDEIDGVNNGDWTWIQKHVSPKAELRADLCAAQEGNVHWQTVLRHTAPVIERYWHCLPLESQQLFMAKFFTPWMRYRHGMPVQNAQKILRLMESSQLSVVAGEAVHWDDNGGIFIAQTTAGPIEAAYVIEATGQECHLDRIPSPLVQSAVRKGLFTPHPMGGVDVDFDTLCASTPGLYTMGSLTRGTHFYVSAIDRTAAHAARIADALVGEPPARPLHIAIFLGLDVASHLMASDLVPRLLAEGHMPFLFLTPSTETPPIEAPGSWPFDLRKLAFFERELLRKHLSPRLKEYGFKGTRHMTPEQMQSTYGVFVQEIPDSKGTSVVKMLQKHFIDVGISLSCGDVLNQSVIDYFSSSSHPLLSLDGGFLSAPWGSKKVGAQFGYTLRVFRGDGELGDIIDRRTFPLGHSVAILTGVNKEYALGVQITFDAIQLVSRGKPLRDVAWDRTSHTSRHSYLTAEELLQYSHGRGIDLVDGDSVVEMLVESFAPPEKREVLRKELGEVVHECVESRLIVLSSLSGMTSELNTLLFTV</sequence>
<protein>
    <submittedName>
        <fullName evidence="2">FAD/NAD(P)-binding domain-containing protein</fullName>
    </submittedName>
</protein>
<dbReference type="InterPro" id="IPR052189">
    <property type="entry name" value="L-asp_N-monooxygenase_NS-form"/>
</dbReference>
<proteinExistence type="predicted"/>
<accession>A0A8G1R684</accession>
<dbReference type="Proteomes" id="UP000249526">
    <property type="component" value="Unassembled WGS sequence"/>
</dbReference>
<evidence type="ECO:0000313" key="3">
    <source>
        <dbReference type="Proteomes" id="UP000249526"/>
    </source>
</evidence>
<dbReference type="PANTHER" id="PTHR40254">
    <property type="entry name" value="BLR0577 PROTEIN"/>
    <property type="match status" value="1"/>
</dbReference>
<dbReference type="GeneID" id="37161976"/>
<dbReference type="Pfam" id="PF13454">
    <property type="entry name" value="NAD_binding_9"/>
    <property type="match status" value="1"/>
</dbReference>
<dbReference type="SUPFAM" id="SSF51905">
    <property type="entry name" value="FAD/NAD(P)-binding domain"/>
    <property type="match status" value="1"/>
</dbReference>
<evidence type="ECO:0000259" key="1">
    <source>
        <dbReference type="Pfam" id="PF13454"/>
    </source>
</evidence>
<feature type="domain" description="FAD-dependent urate hydroxylase HpyO/Asp monooxygenase CreE-like FAD/NAD(P)-binding" evidence="1">
    <location>
        <begin position="17"/>
        <end position="165"/>
    </location>
</feature>
<keyword evidence="3" id="KW-1185">Reference proteome</keyword>
<organism evidence="2 3">
    <name type="scientific">Aspergillus piperis CBS 112811</name>
    <dbReference type="NCBI Taxonomy" id="1448313"/>
    <lineage>
        <taxon>Eukaryota</taxon>
        <taxon>Fungi</taxon>
        <taxon>Dikarya</taxon>
        <taxon>Ascomycota</taxon>
        <taxon>Pezizomycotina</taxon>
        <taxon>Eurotiomycetes</taxon>
        <taxon>Eurotiomycetidae</taxon>
        <taxon>Eurotiales</taxon>
        <taxon>Aspergillaceae</taxon>
        <taxon>Aspergillus</taxon>
        <taxon>Aspergillus subgen. Circumdati</taxon>
    </lineage>
</organism>
<name>A0A8G1R684_9EURO</name>
<dbReference type="InterPro" id="IPR038732">
    <property type="entry name" value="HpyO/CreE_NAD-binding"/>
</dbReference>
<dbReference type="InterPro" id="IPR036188">
    <property type="entry name" value="FAD/NAD-bd_sf"/>
</dbReference>
<dbReference type="EMBL" id="KZ825058">
    <property type="protein sequence ID" value="RAH59431.1"/>
    <property type="molecule type" value="Genomic_DNA"/>
</dbReference>